<geneLocation type="plasmid" evidence="1 2">
    <name>pCturSh41s_1</name>
</geneLocation>
<protein>
    <submittedName>
        <fullName evidence="1">Uncharacterized protein</fullName>
    </submittedName>
</protein>
<sequence length="116" mass="12685">MKNIDALLSAFELPSSSIETKVIVNAILIIRGSECYLVPGNTNYESPDRIELYYPNLETLLDEAVGGWVGGPASYYDNVVITGVLKKGATTLNPLSISKIEKCKIIRDGETYEVIS</sequence>
<proteinExistence type="predicted"/>
<keyword evidence="1" id="KW-0614">Plasmid</keyword>
<evidence type="ECO:0000313" key="2">
    <source>
        <dbReference type="Proteomes" id="UP000244623"/>
    </source>
</evidence>
<name>A0ACD5IYP7_9ENTR</name>
<accession>A0ACD5IYP7</accession>
<evidence type="ECO:0000313" key="1">
    <source>
        <dbReference type="EMBL" id="XSF56484.1"/>
    </source>
</evidence>
<dbReference type="Proteomes" id="UP000244623">
    <property type="component" value="Plasmid pCturSh41s_1"/>
</dbReference>
<organism evidence="1 2">
    <name type="scientific">Cronobacter turicensis</name>
    <dbReference type="NCBI Taxonomy" id="413502"/>
    <lineage>
        <taxon>Bacteria</taxon>
        <taxon>Pseudomonadati</taxon>
        <taxon>Pseudomonadota</taxon>
        <taxon>Gammaproteobacteria</taxon>
        <taxon>Enterobacterales</taxon>
        <taxon>Enterobacteriaceae</taxon>
        <taxon>Cronobacter</taxon>
    </lineage>
</organism>
<reference evidence="1" key="1">
    <citation type="submission" date="2025-05" db="EMBL/GenBank/DDBJ databases">
        <title>FDA Reference Genome datasets for Cronobacter.</title>
        <authorList>
            <person name="Gopinath G.R."/>
        </authorList>
    </citation>
    <scope>NUCLEOTIDE SEQUENCE</scope>
    <source>
        <strain evidence="1">MOD1-Sh41s</strain>
    </source>
</reference>
<gene>
    <name evidence="1" type="ORF">BS411_021115</name>
</gene>
<dbReference type="EMBL" id="CP187985">
    <property type="protein sequence ID" value="XSF56484.1"/>
    <property type="molecule type" value="Genomic_DNA"/>
</dbReference>